<dbReference type="GO" id="GO:0016787">
    <property type="term" value="F:hydrolase activity"/>
    <property type="evidence" value="ECO:0007669"/>
    <property type="project" value="UniProtKB-KW"/>
</dbReference>
<keyword evidence="2" id="KW-1185">Reference proteome</keyword>
<dbReference type="EMBL" id="SMRP01000003">
    <property type="protein sequence ID" value="TDG24477.1"/>
    <property type="molecule type" value="Genomic_DNA"/>
</dbReference>
<evidence type="ECO:0000313" key="1">
    <source>
        <dbReference type="EMBL" id="TDG24477.1"/>
    </source>
</evidence>
<dbReference type="Proteomes" id="UP000295722">
    <property type="component" value="Unassembled WGS sequence"/>
</dbReference>
<organism evidence="1 2">
    <name type="scientific">Paraburkholderia silviterrae</name>
    <dbReference type="NCBI Taxonomy" id="2528715"/>
    <lineage>
        <taxon>Bacteria</taxon>
        <taxon>Pseudomonadati</taxon>
        <taxon>Pseudomonadota</taxon>
        <taxon>Betaproteobacteria</taxon>
        <taxon>Burkholderiales</taxon>
        <taxon>Burkholderiaceae</taxon>
        <taxon>Paraburkholderia</taxon>
    </lineage>
</organism>
<dbReference type="RefSeq" id="WP_133194324.1">
    <property type="nucleotide sequence ID" value="NZ_JBHUCW010000006.1"/>
</dbReference>
<keyword evidence="1" id="KW-0378">Hydrolase</keyword>
<name>A0A4R5MDC0_9BURK</name>
<dbReference type="AlphaFoldDB" id="A0A4R5MDC0"/>
<proteinExistence type="predicted"/>
<accession>A0A4R5MDC0</accession>
<protein>
    <submittedName>
        <fullName evidence="1">Hydrolase</fullName>
    </submittedName>
</protein>
<evidence type="ECO:0000313" key="2">
    <source>
        <dbReference type="Proteomes" id="UP000295722"/>
    </source>
</evidence>
<reference evidence="1 2" key="1">
    <citation type="submission" date="2019-03" db="EMBL/GenBank/DDBJ databases">
        <title>Paraburkholderia sp. 4M-K11, isolated from subtropical forest soil.</title>
        <authorList>
            <person name="Gao Z.-H."/>
            <person name="Qiu L.-H."/>
        </authorList>
    </citation>
    <scope>NUCLEOTIDE SEQUENCE [LARGE SCALE GENOMIC DNA]</scope>
    <source>
        <strain evidence="1 2">4M-K11</strain>
    </source>
</reference>
<dbReference type="Pfam" id="PF18143">
    <property type="entry name" value="HAD_SAK_2"/>
    <property type="match status" value="1"/>
</dbReference>
<comment type="caution">
    <text evidence="1">The sequence shown here is derived from an EMBL/GenBank/DDBJ whole genome shotgun (WGS) entry which is preliminary data.</text>
</comment>
<dbReference type="OrthoDB" id="8773450at2"/>
<sequence length="169" mass="18639">MRQTEGTSVRKVLFLDYDHVLHASDVYVTEGCIVPCAPRATLFEFAPVLDALLAPHPDVELVLSTAWVAVVGFQQARDALPLHSLRARVAGSTYEGQLSPASAFSQLTRGAQVLRYVARYHLRKWLALDDRKDGFESCPTKLIRCQEGVGLGDQAVQVLLAQRLCETFG</sequence>
<gene>
    <name evidence="1" type="ORF">EYW47_07885</name>
</gene>